<keyword evidence="3" id="KW-1185">Reference proteome</keyword>
<comment type="caution">
    <text evidence="2">The sequence shown here is derived from an EMBL/GenBank/DDBJ whole genome shotgun (WGS) entry which is preliminary data.</text>
</comment>
<feature type="compositionally biased region" description="Basic and acidic residues" evidence="1">
    <location>
        <begin position="161"/>
        <end position="179"/>
    </location>
</feature>
<dbReference type="Proteomes" id="UP001175227">
    <property type="component" value="Unassembled WGS sequence"/>
</dbReference>
<protein>
    <submittedName>
        <fullName evidence="2">Uncharacterized protein</fullName>
    </submittedName>
</protein>
<dbReference type="AlphaFoldDB" id="A0AA39P9Y4"/>
<organism evidence="2 3">
    <name type="scientific">Armillaria novae-zelandiae</name>
    <dbReference type="NCBI Taxonomy" id="153914"/>
    <lineage>
        <taxon>Eukaryota</taxon>
        <taxon>Fungi</taxon>
        <taxon>Dikarya</taxon>
        <taxon>Basidiomycota</taxon>
        <taxon>Agaricomycotina</taxon>
        <taxon>Agaricomycetes</taxon>
        <taxon>Agaricomycetidae</taxon>
        <taxon>Agaricales</taxon>
        <taxon>Marasmiineae</taxon>
        <taxon>Physalacriaceae</taxon>
        <taxon>Armillaria</taxon>
    </lineage>
</organism>
<gene>
    <name evidence="2" type="ORF">IW261DRAFT_1419521</name>
</gene>
<evidence type="ECO:0000313" key="2">
    <source>
        <dbReference type="EMBL" id="KAK0480322.1"/>
    </source>
</evidence>
<proteinExistence type="predicted"/>
<evidence type="ECO:0000313" key="3">
    <source>
        <dbReference type="Proteomes" id="UP001175227"/>
    </source>
</evidence>
<feature type="region of interest" description="Disordered" evidence="1">
    <location>
        <begin position="131"/>
        <end position="215"/>
    </location>
</feature>
<name>A0AA39P9Y4_9AGAR</name>
<sequence length="386" mass="43629">MARGTEMRERHPRKGTATTQVFYRDSIELEVGSALQHKYSVQQDEHGHGAKPPVHHVTKVYHHMPGDDDGPICTASSLPLERLLIESSEIVTVVIETVKWIYFLSDHAPRLTAHAVVITLLSESRGGAACTETSEYHHRNGSNKKWRQEPSLSPPPKHKKQETSHDQKRKQQEQFRRNTEAAAGAILITTNETRATRTAPSQRRSGGRSHRQHTNRRAWVGCCAGSSPGVRHMLVEWRGIFGIKVEGPPGDTQSSTGATLSALVTSHDGDVQEGEWLLLKQKKWSRRCVWFERVFSRHGVNHWIWKQRGCNGLSCAVLMWSRRETFLSLGLAPSEDSARLLWECDGTAAALRSYLDIRIPTHRITLTRALTATHVERGKWHSRMFC</sequence>
<feature type="compositionally biased region" description="Polar residues" evidence="1">
    <location>
        <begin position="188"/>
        <end position="200"/>
    </location>
</feature>
<feature type="compositionally biased region" description="Basic residues" evidence="1">
    <location>
        <begin position="205"/>
        <end position="215"/>
    </location>
</feature>
<evidence type="ECO:0000256" key="1">
    <source>
        <dbReference type="SAM" id="MobiDB-lite"/>
    </source>
</evidence>
<accession>A0AA39P9Y4</accession>
<dbReference type="EMBL" id="JAUEPR010000010">
    <property type="protein sequence ID" value="KAK0480322.1"/>
    <property type="molecule type" value="Genomic_DNA"/>
</dbReference>
<reference evidence="2" key="1">
    <citation type="submission" date="2023-06" db="EMBL/GenBank/DDBJ databases">
        <authorList>
            <consortium name="Lawrence Berkeley National Laboratory"/>
            <person name="Ahrendt S."/>
            <person name="Sahu N."/>
            <person name="Indic B."/>
            <person name="Wong-Bajracharya J."/>
            <person name="Merenyi Z."/>
            <person name="Ke H.-M."/>
            <person name="Monk M."/>
            <person name="Kocsube S."/>
            <person name="Drula E."/>
            <person name="Lipzen A."/>
            <person name="Balint B."/>
            <person name="Henrissat B."/>
            <person name="Andreopoulos B."/>
            <person name="Martin F.M."/>
            <person name="Harder C.B."/>
            <person name="Rigling D."/>
            <person name="Ford K.L."/>
            <person name="Foster G.D."/>
            <person name="Pangilinan J."/>
            <person name="Papanicolaou A."/>
            <person name="Barry K."/>
            <person name="LaButti K."/>
            <person name="Viragh M."/>
            <person name="Koriabine M."/>
            <person name="Yan M."/>
            <person name="Riley R."/>
            <person name="Champramary S."/>
            <person name="Plett K.L."/>
            <person name="Tsai I.J."/>
            <person name="Slot J."/>
            <person name="Sipos G."/>
            <person name="Plett J."/>
            <person name="Nagy L.G."/>
            <person name="Grigoriev I.V."/>
        </authorList>
    </citation>
    <scope>NUCLEOTIDE SEQUENCE</scope>
    <source>
        <strain evidence="2">ICMP 16352</strain>
    </source>
</reference>